<dbReference type="EMBL" id="FNQB01000003">
    <property type="protein sequence ID" value="SDZ50956.1"/>
    <property type="molecule type" value="Genomic_DNA"/>
</dbReference>
<keyword evidence="1" id="KW-0812">Transmembrane</keyword>
<evidence type="ECO:0000313" key="2">
    <source>
        <dbReference type="EMBL" id="SDZ50956.1"/>
    </source>
</evidence>
<evidence type="ECO:0000256" key="1">
    <source>
        <dbReference type="SAM" id="Phobius"/>
    </source>
</evidence>
<sequence>MDALHTYAFLVPVSCTMIWAVTRIVLVVIVLRGTRPSERAQVLRAMALLGRSPLAPRCSNQPPPE</sequence>
<keyword evidence="1" id="KW-0472">Membrane</keyword>
<dbReference type="AlphaFoldDB" id="A0A1H3TL53"/>
<gene>
    <name evidence="2" type="ORF">SAMN05421684_5994</name>
</gene>
<protein>
    <submittedName>
        <fullName evidence="2">Uncharacterized protein</fullName>
    </submittedName>
</protein>
<organism evidence="2 3">
    <name type="scientific">Asanoa ishikariensis</name>
    <dbReference type="NCBI Taxonomy" id="137265"/>
    <lineage>
        <taxon>Bacteria</taxon>
        <taxon>Bacillati</taxon>
        <taxon>Actinomycetota</taxon>
        <taxon>Actinomycetes</taxon>
        <taxon>Micromonosporales</taxon>
        <taxon>Micromonosporaceae</taxon>
        <taxon>Asanoa</taxon>
    </lineage>
</organism>
<name>A0A1H3TL53_9ACTN</name>
<dbReference type="Proteomes" id="UP000199632">
    <property type="component" value="Unassembled WGS sequence"/>
</dbReference>
<proteinExistence type="predicted"/>
<accession>A0A1H3TL53</accession>
<keyword evidence="3" id="KW-1185">Reference proteome</keyword>
<keyword evidence="1" id="KW-1133">Transmembrane helix</keyword>
<dbReference type="RefSeq" id="WP_090799930.1">
    <property type="nucleotide sequence ID" value="NZ_BOND01000001.1"/>
</dbReference>
<feature type="transmembrane region" description="Helical" evidence="1">
    <location>
        <begin position="6"/>
        <end position="31"/>
    </location>
</feature>
<reference evidence="3" key="1">
    <citation type="submission" date="2016-10" db="EMBL/GenBank/DDBJ databases">
        <authorList>
            <person name="Varghese N."/>
            <person name="Submissions S."/>
        </authorList>
    </citation>
    <scope>NUCLEOTIDE SEQUENCE [LARGE SCALE GENOMIC DNA]</scope>
    <source>
        <strain evidence="3">DSM 44718</strain>
    </source>
</reference>
<evidence type="ECO:0000313" key="3">
    <source>
        <dbReference type="Proteomes" id="UP000199632"/>
    </source>
</evidence>